<accession>A0A0E9Q1M0</accession>
<protein>
    <submittedName>
        <fullName evidence="1">Uncharacterized protein</fullName>
    </submittedName>
</protein>
<proteinExistence type="predicted"/>
<name>A0A0E9Q1M0_ANGAN</name>
<evidence type="ECO:0000313" key="1">
    <source>
        <dbReference type="EMBL" id="JAH10659.1"/>
    </source>
</evidence>
<organism evidence="1">
    <name type="scientific">Anguilla anguilla</name>
    <name type="common">European freshwater eel</name>
    <name type="synonym">Muraena anguilla</name>
    <dbReference type="NCBI Taxonomy" id="7936"/>
    <lineage>
        <taxon>Eukaryota</taxon>
        <taxon>Metazoa</taxon>
        <taxon>Chordata</taxon>
        <taxon>Craniata</taxon>
        <taxon>Vertebrata</taxon>
        <taxon>Euteleostomi</taxon>
        <taxon>Actinopterygii</taxon>
        <taxon>Neopterygii</taxon>
        <taxon>Teleostei</taxon>
        <taxon>Anguilliformes</taxon>
        <taxon>Anguillidae</taxon>
        <taxon>Anguilla</taxon>
    </lineage>
</organism>
<reference evidence="1" key="1">
    <citation type="submission" date="2014-11" db="EMBL/GenBank/DDBJ databases">
        <authorList>
            <person name="Amaro Gonzalez C."/>
        </authorList>
    </citation>
    <scope>NUCLEOTIDE SEQUENCE</scope>
</reference>
<dbReference type="AlphaFoldDB" id="A0A0E9Q1M0"/>
<reference evidence="1" key="2">
    <citation type="journal article" date="2015" name="Fish Shellfish Immunol.">
        <title>Early steps in the European eel (Anguilla anguilla)-Vibrio vulnificus interaction in the gills: Role of the RtxA13 toxin.</title>
        <authorList>
            <person name="Callol A."/>
            <person name="Pajuelo D."/>
            <person name="Ebbesson L."/>
            <person name="Teles M."/>
            <person name="MacKenzie S."/>
            <person name="Amaro C."/>
        </authorList>
    </citation>
    <scope>NUCLEOTIDE SEQUENCE</scope>
</reference>
<sequence>MVAVIFLTRVKRLERFKYALFCSLMTLFYSL</sequence>
<dbReference type="EMBL" id="GBXM01097918">
    <property type="protein sequence ID" value="JAH10659.1"/>
    <property type="molecule type" value="Transcribed_RNA"/>
</dbReference>